<dbReference type="RefSeq" id="WP_101849498.1">
    <property type="nucleotide sequence ID" value="NZ_PKIZ01000009.1"/>
</dbReference>
<evidence type="ECO:0008006" key="4">
    <source>
        <dbReference type="Google" id="ProtNLM"/>
    </source>
</evidence>
<dbReference type="EMBL" id="PKIZ01000009">
    <property type="protein sequence ID" value="PKZ41752.1"/>
    <property type="molecule type" value="Genomic_DNA"/>
</dbReference>
<dbReference type="InterPro" id="IPR007165">
    <property type="entry name" value="Phage_holin_4_2"/>
</dbReference>
<evidence type="ECO:0000313" key="3">
    <source>
        <dbReference type="Proteomes" id="UP000234206"/>
    </source>
</evidence>
<organism evidence="2 3">
    <name type="scientific">Kytococcus schroeteri</name>
    <dbReference type="NCBI Taxonomy" id="138300"/>
    <lineage>
        <taxon>Bacteria</taxon>
        <taxon>Bacillati</taxon>
        <taxon>Actinomycetota</taxon>
        <taxon>Actinomycetes</taxon>
        <taxon>Micrococcales</taxon>
        <taxon>Kytococcaceae</taxon>
        <taxon>Kytococcus</taxon>
    </lineage>
</organism>
<proteinExistence type="predicted"/>
<feature type="transmembrane region" description="Helical" evidence="1">
    <location>
        <begin position="102"/>
        <end position="124"/>
    </location>
</feature>
<keyword evidence="1" id="KW-1133">Transmembrane helix</keyword>
<keyword evidence="1" id="KW-0812">Transmembrane</keyword>
<dbReference type="OrthoDB" id="9810847at2"/>
<protein>
    <recommendedName>
        <fullName evidence="4">Phage holin family protein</fullName>
    </recommendedName>
</protein>
<sequence length="137" mass="14674">MADLLLKTVVNGAALWVAALLVPGIALGDPSEPLGSRLVTVLLVALVFGVINALVKPVVKFFSFPFIVLTLGLFTFVVNALMLQLLSWAAGGLGLDFHVDRFFWSAVIGAVVVTVVAMLLEAVVPDAESDRHTLRRY</sequence>
<dbReference type="PANTHER" id="PTHR37309:SF1">
    <property type="entry name" value="SLR0284 PROTEIN"/>
    <property type="match status" value="1"/>
</dbReference>
<name>A0A2I1PAU4_9MICO</name>
<dbReference type="Pfam" id="PF04020">
    <property type="entry name" value="Phage_holin_4_2"/>
    <property type="match status" value="1"/>
</dbReference>
<reference evidence="2 3" key="1">
    <citation type="submission" date="2017-12" db="EMBL/GenBank/DDBJ databases">
        <title>Phylogenetic diversity of female urinary microbiome.</title>
        <authorList>
            <person name="Thomas-White K."/>
            <person name="Wolfe A.J."/>
        </authorList>
    </citation>
    <scope>NUCLEOTIDE SEQUENCE [LARGE SCALE GENOMIC DNA]</scope>
    <source>
        <strain evidence="2 3">UMB1298</strain>
    </source>
</reference>
<accession>A0A2I1PAU4</accession>
<keyword evidence="3" id="KW-1185">Reference proteome</keyword>
<feature type="transmembrane region" description="Helical" evidence="1">
    <location>
        <begin position="67"/>
        <end position="90"/>
    </location>
</feature>
<feature type="transmembrane region" description="Helical" evidence="1">
    <location>
        <begin position="38"/>
        <end position="55"/>
    </location>
</feature>
<comment type="caution">
    <text evidence="2">The sequence shown here is derived from an EMBL/GenBank/DDBJ whole genome shotgun (WGS) entry which is preliminary data.</text>
</comment>
<gene>
    <name evidence="2" type="ORF">CYJ76_05715</name>
</gene>
<dbReference type="AlphaFoldDB" id="A0A2I1PAU4"/>
<dbReference type="PANTHER" id="PTHR37309">
    <property type="entry name" value="SLR0284 PROTEIN"/>
    <property type="match status" value="1"/>
</dbReference>
<evidence type="ECO:0000256" key="1">
    <source>
        <dbReference type="SAM" id="Phobius"/>
    </source>
</evidence>
<evidence type="ECO:0000313" key="2">
    <source>
        <dbReference type="EMBL" id="PKZ41752.1"/>
    </source>
</evidence>
<keyword evidence="1" id="KW-0472">Membrane</keyword>
<dbReference type="Proteomes" id="UP000234206">
    <property type="component" value="Unassembled WGS sequence"/>
</dbReference>